<gene>
    <name evidence="3" type="ORF">SFRA_011650</name>
</gene>
<dbReference type="SUPFAM" id="SSF51182">
    <property type="entry name" value="RmlC-like cupins"/>
    <property type="match status" value="1"/>
</dbReference>
<evidence type="ECO:0000313" key="4">
    <source>
        <dbReference type="Proteomes" id="UP000028058"/>
    </source>
</evidence>
<dbReference type="Pfam" id="PF07883">
    <property type="entry name" value="Cupin_2"/>
    <property type="match status" value="1"/>
</dbReference>
<dbReference type="PANTHER" id="PTHR35848">
    <property type="entry name" value="OXALATE-BINDING PROTEIN"/>
    <property type="match status" value="1"/>
</dbReference>
<evidence type="ECO:0000256" key="1">
    <source>
        <dbReference type="ARBA" id="ARBA00022723"/>
    </source>
</evidence>
<dbReference type="InterPro" id="IPR013096">
    <property type="entry name" value="Cupin_2"/>
</dbReference>
<organism evidence="3 4">
    <name type="scientific">Streptomyces xinghaiensis</name>
    <dbReference type="NCBI Taxonomy" id="1038928"/>
    <lineage>
        <taxon>Bacteria</taxon>
        <taxon>Bacillati</taxon>
        <taxon>Actinomycetota</taxon>
        <taxon>Actinomycetes</taxon>
        <taxon>Kitasatosporales</taxon>
        <taxon>Streptomycetaceae</taxon>
        <taxon>Streptomyces</taxon>
    </lineage>
</organism>
<dbReference type="InterPro" id="IPR011051">
    <property type="entry name" value="RmlC_Cupin_sf"/>
</dbReference>
<dbReference type="PANTHER" id="PTHR35848:SF6">
    <property type="entry name" value="CUPIN TYPE-2 DOMAIN-CONTAINING PROTEIN"/>
    <property type="match status" value="1"/>
</dbReference>
<keyword evidence="4" id="KW-1185">Reference proteome</keyword>
<feature type="domain" description="Cupin type-2" evidence="2">
    <location>
        <begin position="43"/>
        <end position="107"/>
    </location>
</feature>
<dbReference type="InterPro" id="IPR014710">
    <property type="entry name" value="RmlC-like_jellyroll"/>
</dbReference>
<name>A0A420V5K4_9ACTN</name>
<comment type="caution">
    <text evidence="3">The sequence shown here is derived from an EMBL/GenBank/DDBJ whole genome shotgun (WGS) entry which is preliminary data.</text>
</comment>
<dbReference type="RefSeq" id="WP_043472532.1">
    <property type="nucleotide sequence ID" value="NZ_CP134822.1"/>
</dbReference>
<dbReference type="AlphaFoldDB" id="A0A420V5K4"/>
<protein>
    <submittedName>
        <fullName evidence="3">Cupin domain-containing protein</fullName>
    </submittedName>
</protein>
<dbReference type="GO" id="GO:0046872">
    <property type="term" value="F:metal ion binding"/>
    <property type="evidence" value="ECO:0007669"/>
    <property type="project" value="UniProtKB-KW"/>
</dbReference>
<dbReference type="Proteomes" id="UP000028058">
    <property type="component" value="Unassembled WGS sequence"/>
</dbReference>
<dbReference type="Gene3D" id="2.60.120.10">
    <property type="entry name" value="Jelly Rolls"/>
    <property type="match status" value="1"/>
</dbReference>
<evidence type="ECO:0000313" key="3">
    <source>
        <dbReference type="EMBL" id="RKM96673.1"/>
    </source>
</evidence>
<evidence type="ECO:0000259" key="2">
    <source>
        <dbReference type="Pfam" id="PF07883"/>
    </source>
</evidence>
<proteinExistence type="predicted"/>
<keyword evidence="1" id="KW-0479">Metal-binding</keyword>
<sequence length="125" mass="13554">MNPMIDVDSLTESVYGGDVVRSLLYAASEQPGTRVVRVAMASAEPGRGGRLHHHPRTDETYFIISGNAELELDGETYALAPSSCVRIPRGTRHRITNSGTETLRYLAFHTGDAEFAGAVEHVKAV</sequence>
<reference evidence="3 4" key="1">
    <citation type="journal article" date="2014" name="Genome Announc.">
        <title>Draft Genome Sequence of Streptomyces fradiae ATCC 19609, a Strain Highly Sensitive to Antibiotics.</title>
        <authorList>
            <person name="Bekker O.B."/>
            <person name="Klimina K.M."/>
            <person name="Vatlin A.A."/>
            <person name="Zakharevich N.V."/>
            <person name="Kasianov A.S."/>
            <person name="Danilenko V.N."/>
        </authorList>
    </citation>
    <scope>NUCLEOTIDE SEQUENCE [LARGE SCALE GENOMIC DNA]</scope>
    <source>
        <strain evidence="3 4">ATCC 19609</strain>
    </source>
</reference>
<dbReference type="InterPro" id="IPR051610">
    <property type="entry name" value="GPI/OXD"/>
</dbReference>
<dbReference type="EMBL" id="JNAD02000004">
    <property type="protein sequence ID" value="RKM96673.1"/>
    <property type="molecule type" value="Genomic_DNA"/>
</dbReference>
<accession>A0A420V5K4</accession>